<dbReference type="AlphaFoldDB" id="A0A9X4AL19"/>
<proteinExistence type="predicted"/>
<gene>
    <name evidence="1" type="ORF">NC797_04235</name>
</gene>
<dbReference type="Proteomes" id="UP001145050">
    <property type="component" value="Unassembled WGS sequence"/>
</dbReference>
<reference evidence="1" key="1">
    <citation type="submission" date="2022-06" db="EMBL/GenBank/DDBJ databases">
        <title>Aquibacillus sp. a new bacterium isolated from soil saline samples.</title>
        <authorList>
            <person name="Galisteo C."/>
            <person name="De La Haba R."/>
            <person name="Sanchez-Porro C."/>
            <person name="Ventosa A."/>
        </authorList>
    </citation>
    <scope>NUCLEOTIDE SEQUENCE</scope>
    <source>
        <strain evidence="1">3ASR75-11</strain>
    </source>
</reference>
<evidence type="ECO:0000313" key="1">
    <source>
        <dbReference type="EMBL" id="MDC3423716.1"/>
    </source>
</evidence>
<name>A0A9X4AL19_9BACI</name>
<dbReference type="InterPro" id="IPR025953">
    <property type="entry name" value="YlbD_coat"/>
</dbReference>
<accession>A0A9X4AL19</accession>
<protein>
    <submittedName>
        <fullName evidence="1">YlbD family protein</fullName>
    </submittedName>
</protein>
<dbReference type="RefSeq" id="WP_272435466.1">
    <property type="nucleotide sequence ID" value="NZ_JAMQKB010000002.1"/>
</dbReference>
<comment type="caution">
    <text evidence="1">The sequence shown here is derived from an EMBL/GenBank/DDBJ whole genome shotgun (WGS) entry which is preliminary data.</text>
</comment>
<evidence type="ECO:0000313" key="2">
    <source>
        <dbReference type="Proteomes" id="UP001145050"/>
    </source>
</evidence>
<sequence>MADKQLDSSVEKFKSFVKSHPELIRKVKQSGESWQPYYEKWVLLGEDDPYWENYKKVGEKKGIKKKSQKSAKKNKQKELVENLMKIAEKIDVEKVQGHIEQLNGAVSNIQQLVGQYQDYKKQKSGVYPPYPPYYMNKD</sequence>
<dbReference type="Pfam" id="PF14071">
    <property type="entry name" value="YlbD_coat"/>
    <property type="match status" value="1"/>
</dbReference>
<dbReference type="EMBL" id="JAMQKB010000002">
    <property type="protein sequence ID" value="MDC3423716.1"/>
    <property type="molecule type" value="Genomic_DNA"/>
</dbReference>
<keyword evidence="2" id="KW-1185">Reference proteome</keyword>
<organism evidence="1 2">
    <name type="scientific">Terrihalobacillus insolitus</name>
    <dbReference type="NCBI Taxonomy" id="2950438"/>
    <lineage>
        <taxon>Bacteria</taxon>
        <taxon>Bacillati</taxon>
        <taxon>Bacillota</taxon>
        <taxon>Bacilli</taxon>
        <taxon>Bacillales</taxon>
        <taxon>Bacillaceae</taxon>
        <taxon>Terrihalobacillus</taxon>
    </lineage>
</organism>